<evidence type="ECO:0000259" key="5">
    <source>
        <dbReference type="PROSITE" id="PS50977"/>
    </source>
</evidence>
<dbReference type="RefSeq" id="WP_179643520.1">
    <property type="nucleotide sequence ID" value="NZ_BAAAYY010000015.1"/>
</dbReference>
<dbReference type="PANTHER" id="PTHR47506">
    <property type="entry name" value="TRANSCRIPTIONAL REGULATORY PROTEIN"/>
    <property type="match status" value="1"/>
</dbReference>
<dbReference type="EMBL" id="JACCCC010000001">
    <property type="protein sequence ID" value="NYE47613.1"/>
    <property type="molecule type" value="Genomic_DNA"/>
</dbReference>
<evidence type="ECO:0000313" key="7">
    <source>
        <dbReference type="Proteomes" id="UP000589036"/>
    </source>
</evidence>
<keyword evidence="1" id="KW-0805">Transcription regulation</keyword>
<gene>
    <name evidence="6" type="ORF">HDA32_002733</name>
</gene>
<dbReference type="PANTHER" id="PTHR47506:SF1">
    <property type="entry name" value="HTH-TYPE TRANSCRIPTIONAL REGULATOR YJDC"/>
    <property type="match status" value="1"/>
</dbReference>
<keyword evidence="2 4" id="KW-0238">DNA-binding</keyword>
<evidence type="ECO:0000256" key="3">
    <source>
        <dbReference type="ARBA" id="ARBA00023163"/>
    </source>
</evidence>
<dbReference type="InterPro" id="IPR009057">
    <property type="entry name" value="Homeodomain-like_sf"/>
</dbReference>
<evidence type="ECO:0000256" key="1">
    <source>
        <dbReference type="ARBA" id="ARBA00023015"/>
    </source>
</evidence>
<evidence type="ECO:0000256" key="2">
    <source>
        <dbReference type="ARBA" id="ARBA00023125"/>
    </source>
</evidence>
<dbReference type="InterPro" id="IPR036271">
    <property type="entry name" value="Tet_transcr_reg_TetR-rel_C_sf"/>
</dbReference>
<dbReference type="Gene3D" id="1.10.357.10">
    <property type="entry name" value="Tetracycline Repressor, domain 2"/>
    <property type="match status" value="1"/>
</dbReference>
<protein>
    <submittedName>
        <fullName evidence="6">AcrR family transcriptional regulator</fullName>
    </submittedName>
</protein>
<dbReference type="SUPFAM" id="SSF46689">
    <property type="entry name" value="Homeodomain-like"/>
    <property type="match status" value="1"/>
</dbReference>
<name>A0A852TXR5_9ACTN</name>
<dbReference type="PROSITE" id="PS50977">
    <property type="entry name" value="HTH_TETR_2"/>
    <property type="match status" value="1"/>
</dbReference>
<sequence length="190" mass="20393">MDADRARERVLDAAEALFYRRGVQAVGMDAIRAEAGVSLKRLYQCFPAKNTLVADYLQRRDHRWRAALAEHVESHAGRGPRTAAVFGYLAAWFASPDFRGCAFINAFGELGGSEAVARAARDHKERLREDLTALLRQDGAASPETAAAHLLLLIDGAIVSAATGLNPRAAQDAQQAAAALLGVLDPDQDG</sequence>
<dbReference type="Pfam" id="PF00440">
    <property type="entry name" value="TetR_N"/>
    <property type="match status" value="1"/>
</dbReference>
<reference evidence="6 7" key="1">
    <citation type="submission" date="2020-07" db="EMBL/GenBank/DDBJ databases">
        <title>Sequencing the genomes of 1000 actinobacteria strains.</title>
        <authorList>
            <person name="Klenk H.-P."/>
        </authorList>
    </citation>
    <scope>NUCLEOTIDE SEQUENCE [LARGE SCALE GENOMIC DNA]</scope>
    <source>
        <strain evidence="6 7">CXB654</strain>
    </source>
</reference>
<dbReference type="InterPro" id="IPR001647">
    <property type="entry name" value="HTH_TetR"/>
</dbReference>
<feature type="DNA-binding region" description="H-T-H motif" evidence="4">
    <location>
        <begin position="27"/>
        <end position="46"/>
    </location>
</feature>
<keyword evidence="3" id="KW-0804">Transcription</keyword>
<evidence type="ECO:0000256" key="4">
    <source>
        <dbReference type="PROSITE-ProRule" id="PRU00335"/>
    </source>
</evidence>
<keyword evidence="7" id="KW-1185">Reference proteome</keyword>
<dbReference type="Proteomes" id="UP000589036">
    <property type="component" value="Unassembled WGS sequence"/>
</dbReference>
<dbReference type="SUPFAM" id="SSF48498">
    <property type="entry name" value="Tetracyclin repressor-like, C-terminal domain"/>
    <property type="match status" value="1"/>
</dbReference>
<dbReference type="InterPro" id="IPR041583">
    <property type="entry name" value="TetR_C_31"/>
</dbReference>
<dbReference type="GO" id="GO:0003677">
    <property type="term" value="F:DNA binding"/>
    <property type="evidence" value="ECO:0007669"/>
    <property type="project" value="UniProtKB-UniRule"/>
</dbReference>
<evidence type="ECO:0000313" key="6">
    <source>
        <dbReference type="EMBL" id="NYE47613.1"/>
    </source>
</evidence>
<dbReference type="AlphaFoldDB" id="A0A852TXR5"/>
<dbReference type="PRINTS" id="PR00455">
    <property type="entry name" value="HTHTETR"/>
</dbReference>
<feature type="domain" description="HTH tetR-type" evidence="5">
    <location>
        <begin position="4"/>
        <end position="64"/>
    </location>
</feature>
<dbReference type="Pfam" id="PF17940">
    <property type="entry name" value="TetR_C_31"/>
    <property type="match status" value="1"/>
</dbReference>
<accession>A0A852TXR5</accession>
<comment type="caution">
    <text evidence="6">The sequence shown here is derived from an EMBL/GenBank/DDBJ whole genome shotgun (WGS) entry which is preliminary data.</text>
</comment>
<organism evidence="6 7">
    <name type="scientific">Spinactinospora alkalitolerans</name>
    <dbReference type="NCBI Taxonomy" id="687207"/>
    <lineage>
        <taxon>Bacteria</taxon>
        <taxon>Bacillati</taxon>
        <taxon>Actinomycetota</taxon>
        <taxon>Actinomycetes</taxon>
        <taxon>Streptosporangiales</taxon>
        <taxon>Nocardiopsidaceae</taxon>
        <taxon>Spinactinospora</taxon>
    </lineage>
</organism>
<proteinExistence type="predicted"/>